<reference evidence="3" key="1">
    <citation type="journal article" date="2019" name="Int. J. Syst. Evol. Microbiol.">
        <title>The Global Catalogue of Microorganisms (GCM) 10K type strain sequencing project: providing services to taxonomists for standard genome sequencing and annotation.</title>
        <authorList>
            <consortium name="The Broad Institute Genomics Platform"/>
            <consortium name="The Broad Institute Genome Sequencing Center for Infectious Disease"/>
            <person name="Wu L."/>
            <person name="Ma J."/>
        </authorList>
    </citation>
    <scope>NUCLEOTIDE SEQUENCE [LARGE SCALE GENOMIC DNA]</scope>
    <source>
        <strain evidence="3">JCM 18657</strain>
    </source>
</reference>
<comment type="caution">
    <text evidence="2">The sequence shown here is derived from an EMBL/GenBank/DDBJ whole genome shotgun (WGS) entry which is preliminary data.</text>
</comment>
<feature type="transmembrane region" description="Helical" evidence="1">
    <location>
        <begin position="59"/>
        <end position="80"/>
    </location>
</feature>
<gene>
    <name evidence="2" type="ORF">ACFQWB_01600</name>
</gene>
<evidence type="ECO:0000313" key="2">
    <source>
        <dbReference type="EMBL" id="MFC7748640.1"/>
    </source>
</evidence>
<dbReference type="RefSeq" id="WP_138787690.1">
    <property type="nucleotide sequence ID" value="NZ_JBHTGQ010000002.1"/>
</dbReference>
<keyword evidence="1" id="KW-0472">Membrane</keyword>
<feature type="transmembrane region" description="Helical" evidence="1">
    <location>
        <begin position="110"/>
        <end position="128"/>
    </location>
</feature>
<evidence type="ECO:0008006" key="4">
    <source>
        <dbReference type="Google" id="ProtNLM"/>
    </source>
</evidence>
<proteinExistence type="predicted"/>
<accession>A0ABW2V1I0</accession>
<keyword evidence="3" id="KW-1185">Reference proteome</keyword>
<dbReference type="EMBL" id="JBHTGQ010000002">
    <property type="protein sequence ID" value="MFC7748640.1"/>
    <property type="molecule type" value="Genomic_DNA"/>
</dbReference>
<keyword evidence="1" id="KW-1133">Transmembrane helix</keyword>
<protein>
    <recommendedName>
        <fullName evidence="4">DUF5668 domain-containing protein</fullName>
    </recommendedName>
</protein>
<feature type="transmembrane region" description="Helical" evidence="1">
    <location>
        <begin position="33"/>
        <end position="52"/>
    </location>
</feature>
<keyword evidence="1" id="KW-0812">Transmembrane</keyword>
<feature type="transmembrane region" description="Helical" evidence="1">
    <location>
        <begin position="86"/>
        <end position="103"/>
    </location>
</feature>
<feature type="transmembrane region" description="Helical" evidence="1">
    <location>
        <begin position="134"/>
        <end position="151"/>
    </location>
</feature>
<evidence type="ECO:0000313" key="3">
    <source>
        <dbReference type="Proteomes" id="UP001596528"/>
    </source>
</evidence>
<evidence type="ECO:0000256" key="1">
    <source>
        <dbReference type="SAM" id="Phobius"/>
    </source>
</evidence>
<feature type="transmembrane region" description="Helical" evidence="1">
    <location>
        <begin position="7"/>
        <end position="27"/>
    </location>
</feature>
<dbReference type="Proteomes" id="UP001596528">
    <property type="component" value="Unassembled WGS sequence"/>
</dbReference>
<sequence>MANSRAALGVGIIAVGVLLLLGKLGVFGNIGGVLWPFFLLVPGIALHVLYFARILPVGVLVPGGILTVYALLFFYCGIFGWDSLSYLWPVFPLGVAVGLYELYVFGHERGVLIAALILTSISVIFLAINLIFTIGIYLVAAALIVGGIYLLKSRSSSRMW</sequence>
<organism evidence="2 3">
    <name type="scientific">Paenibacillus thermoaerophilus</name>
    <dbReference type="NCBI Taxonomy" id="1215385"/>
    <lineage>
        <taxon>Bacteria</taxon>
        <taxon>Bacillati</taxon>
        <taxon>Bacillota</taxon>
        <taxon>Bacilli</taxon>
        <taxon>Bacillales</taxon>
        <taxon>Paenibacillaceae</taxon>
        <taxon>Paenibacillus</taxon>
    </lineage>
</organism>
<name>A0ABW2V1I0_9BACL</name>